<dbReference type="STRING" id="1802115.A2756_01315"/>
<dbReference type="PANTHER" id="PTHR43346">
    <property type="entry name" value="LIGAND BINDING DOMAIN PROTEIN, PUTATIVE (AFU_ORTHOLOGUE AFUA_6G14370)-RELATED"/>
    <property type="match status" value="1"/>
</dbReference>
<dbReference type="SUPFAM" id="SSF51182">
    <property type="entry name" value="RmlC-like cupins"/>
    <property type="match status" value="1"/>
</dbReference>
<evidence type="ECO:0000259" key="1">
    <source>
        <dbReference type="Pfam" id="PF07883"/>
    </source>
</evidence>
<name>A0A1G2G5H8_9BACT</name>
<dbReference type="Pfam" id="PF07883">
    <property type="entry name" value="Cupin_2"/>
    <property type="match status" value="1"/>
</dbReference>
<gene>
    <name evidence="2" type="ORF">A2756_01315</name>
</gene>
<dbReference type="Proteomes" id="UP000177785">
    <property type="component" value="Unassembled WGS sequence"/>
</dbReference>
<sequence length="115" mass="12401">MRIVRENTFFRQEIVTGLHSQVVVMSIPAGGEIGMEVHEVDQTLLFVEGAGEAILDDEKKSIVAGHLVFVPAGTKHNFVNTGSGDMKLITVYAPPEHQPGTIHKTKAEADAAEGH</sequence>
<protein>
    <recommendedName>
        <fullName evidence="1">Cupin type-2 domain-containing protein</fullName>
    </recommendedName>
</protein>
<reference evidence="2 3" key="1">
    <citation type="journal article" date="2016" name="Nat. Commun.">
        <title>Thousands of microbial genomes shed light on interconnected biogeochemical processes in an aquifer system.</title>
        <authorList>
            <person name="Anantharaman K."/>
            <person name="Brown C.T."/>
            <person name="Hug L.A."/>
            <person name="Sharon I."/>
            <person name="Castelle C.J."/>
            <person name="Probst A.J."/>
            <person name="Thomas B.C."/>
            <person name="Singh A."/>
            <person name="Wilkins M.J."/>
            <person name="Karaoz U."/>
            <person name="Brodie E.L."/>
            <person name="Williams K.H."/>
            <person name="Hubbard S.S."/>
            <person name="Banfield J.F."/>
        </authorList>
    </citation>
    <scope>NUCLEOTIDE SEQUENCE [LARGE SCALE GENOMIC DNA]</scope>
</reference>
<dbReference type="CDD" id="cd02223">
    <property type="entry name" value="cupin_Bh2720-like"/>
    <property type="match status" value="1"/>
</dbReference>
<feature type="domain" description="Cupin type-2" evidence="1">
    <location>
        <begin position="24"/>
        <end position="92"/>
    </location>
</feature>
<dbReference type="Gene3D" id="2.60.120.10">
    <property type="entry name" value="Jelly Rolls"/>
    <property type="match status" value="1"/>
</dbReference>
<dbReference type="AlphaFoldDB" id="A0A1G2G5H8"/>
<evidence type="ECO:0000313" key="2">
    <source>
        <dbReference type="EMBL" id="OGZ45312.1"/>
    </source>
</evidence>
<evidence type="ECO:0000313" key="3">
    <source>
        <dbReference type="Proteomes" id="UP000177785"/>
    </source>
</evidence>
<organism evidence="2 3">
    <name type="scientific">Candidatus Ryanbacteria bacterium RIFCSPHIGHO2_01_FULL_48_27</name>
    <dbReference type="NCBI Taxonomy" id="1802115"/>
    <lineage>
        <taxon>Bacteria</taxon>
        <taxon>Candidatus Ryaniibacteriota</taxon>
    </lineage>
</organism>
<dbReference type="InterPro" id="IPR014710">
    <property type="entry name" value="RmlC-like_jellyroll"/>
</dbReference>
<proteinExistence type="predicted"/>
<dbReference type="InterPro" id="IPR011051">
    <property type="entry name" value="RmlC_Cupin_sf"/>
</dbReference>
<dbReference type="InterPro" id="IPR052538">
    <property type="entry name" value="Flavonoid_dioxygenase-like"/>
</dbReference>
<dbReference type="PANTHER" id="PTHR43346:SF1">
    <property type="entry name" value="QUERCETIN 2,3-DIOXYGENASE-RELATED"/>
    <property type="match status" value="1"/>
</dbReference>
<dbReference type="EMBL" id="MHNL01000007">
    <property type="protein sequence ID" value="OGZ45312.1"/>
    <property type="molecule type" value="Genomic_DNA"/>
</dbReference>
<dbReference type="InterPro" id="IPR013096">
    <property type="entry name" value="Cupin_2"/>
</dbReference>
<accession>A0A1G2G5H8</accession>
<comment type="caution">
    <text evidence="2">The sequence shown here is derived from an EMBL/GenBank/DDBJ whole genome shotgun (WGS) entry which is preliminary data.</text>
</comment>